<proteinExistence type="predicted"/>
<keyword evidence="2" id="KW-1185">Reference proteome</keyword>
<protein>
    <submittedName>
        <fullName evidence="1">Uncharacterized protein</fullName>
    </submittedName>
</protein>
<accession>A0A947D1G0</accession>
<evidence type="ECO:0000313" key="2">
    <source>
        <dbReference type="Proteomes" id="UP000766595"/>
    </source>
</evidence>
<reference evidence="1 2" key="1">
    <citation type="submission" date="2021-06" db="EMBL/GenBank/DDBJ databases">
        <authorList>
            <person name="Grouzdev D.S."/>
            <person name="Koziaeva V."/>
        </authorList>
    </citation>
    <scope>NUCLEOTIDE SEQUENCE [LARGE SCALE GENOMIC DNA]</scope>
    <source>
        <strain evidence="1 2">22</strain>
    </source>
</reference>
<dbReference type="EMBL" id="JAHHZF010000003">
    <property type="protein sequence ID" value="MBT9289015.1"/>
    <property type="molecule type" value="Genomic_DNA"/>
</dbReference>
<dbReference type="Proteomes" id="UP000766595">
    <property type="component" value="Unassembled WGS sequence"/>
</dbReference>
<comment type="caution">
    <text evidence="1">The sequence shown here is derived from an EMBL/GenBank/DDBJ whole genome shotgun (WGS) entry which is preliminary data.</text>
</comment>
<evidence type="ECO:0000313" key="1">
    <source>
        <dbReference type="EMBL" id="MBT9289015.1"/>
    </source>
</evidence>
<dbReference type="AlphaFoldDB" id="A0A947D1G0"/>
<name>A0A947D1G0_9HYPH</name>
<organism evidence="1 2">
    <name type="scientific">Prosthecodimorpha staleyi</name>
    <dbReference type="NCBI Taxonomy" id="2840188"/>
    <lineage>
        <taxon>Bacteria</taxon>
        <taxon>Pseudomonadati</taxon>
        <taxon>Pseudomonadota</taxon>
        <taxon>Alphaproteobacteria</taxon>
        <taxon>Hyphomicrobiales</taxon>
        <taxon>Ancalomicrobiaceae</taxon>
        <taxon>Prosthecodimorpha</taxon>
    </lineage>
</organism>
<gene>
    <name evidence="1" type="ORF">KL771_06115</name>
</gene>
<sequence length="436" mass="48028">MTTIAISQFKAIQAPDNKEVRIDSQDQVTTAKRGFFGRLVRFFAPSIEHRETRDTAHALLKSLRTKYGPEVGTEAFMKVRQDLRYGRKGELMMDVAKPLTVRQVRDAIETAKTLSRAGKLADQFDPKTGDRFDQIAKKAGVDPSTLSEDQMTFFAARLKGTAVQMQSESHEKVTVEDLDRPAAKLLKYVASLDPTELGERIEAWDDANKAGVGFLRMNTGRDQTTMSDHLAALRDYLTKLDDLREDTTLGGNTGGMGGDDLLRARYQGIDNLLAGMTPVEARRQFAEMMRPDSPARQLLFGLGAATVHPGHKVKGDFERSLANQSGAQALGTALVEFVVRIGEHGGIPDARTKVTKIFEGGQDLSEKEITTGQIEKSKLKDAGLSSGPSISKGVGQLLPGIHEEGEIQHKAYIQRTEEERQQMLLEMAEDNGLNNK</sequence>
<dbReference type="RefSeq" id="WP_261967669.1">
    <property type="nucleotide sequence ID" value="NZ_JAHHZF010000003.1"/>
</dbReference>